<dbReference type="EMBL" id="FP929127">
    <property type="protein sequence ID" value="CBX95978.1"/>
    <property type="molecule type" value="Genomic_DNA"/>
</dbReference>
<evidence type="ECO:0000313" key="2">
    <source>
        <dbReference type="EMBL" id="CBX95978.1"/>
    </source>
</evidence>
<feature type="region of interest" description="Disordered" evidence="1">
    <location>
        <begin position="1"/>
        <end position="28"/>
    </location>
</feature>
<reference evidence="3" key="1">
    <citation type="journal article" date="2011" name="Nat. Commun.">
        <title>Effector diversification within compartments of the Leptosphaeria maculans genome affected by Repeat-Induced Point mutations.</title>
        <authorList>
            <person name="Rouxel T."/>
            <person name="Grandaubert J."/>
            <person name="Hane J.K."/>
            <person name="Hoede C."/>
            <person name="van de Wouw A.P."/>
            <person name="Couloux A."/>
            <person name="Dominguez V."/>
            <person name="Anthouard V."/>
            <person name="Bally P."/>
            <person name="Bourras S."/>
            <person name="Cozijnsen A.J."/>
            <person name="Ciuffetti L.M."/>
            <person name="Degrave A."/>
            <person name="Dilmaghani A."/>
            <person name="Duret L."/>
            <person name="Fudal I."/>
            <person name="Goodwin S.B."/>
            <person name="Gout L."/>
            <person name="Glaser N."/>
            <person name="Linglin J."/>
            <person name="Kema G.H.J."/>
            <person name="Lapalu N."/>
            <person name="Lawrence C.B."/>
            <person name="May K."/>
            <person name="Meyer M."/>
            <person name="Ollivier B."/>
            <person name="Poulain J."/>
            <person name="Schoch C.L."/>
            <person name="Simon A."/>
            <person name="Spatafora J.W."/>
            <person name="Stachowiak A."/>
            <person name="Turgeon B.G."/>
            <person name="Tyler B.M."/>
            <person name="Vincent D."/>
            <person name="Weissenbach J."/>
            <person name="Amselem J."/>
            <person name="Quesneville H."/>
            <person name="Oliver R.P."/>
            <person name="Wincker P."/>
            <person name="Balesdent M.-H."/>
            <person name="Howlett B.J."/>
        </authorList>
    </citation>
    <scope>NUCLEOTIDE SEQUENCE [LARGE SCALE GENOMIC DNA]</scope>
    <source>
        <strain evidence="3">JN3 / isolate v23.1.3 / race Av1-4-5-6-7-8</strain>
    </source>
</reference>
<protein>
    <submittedName>
        <fullName evidence="2">Predicted protein</fullName>
    </submittedName>
</protein>
<sequence>MHTPLSSPITPTSPLRSQTKRPNSEKGKVRNFTYLGWEMVSADG</sequence>
<keyword evidence="3" id="KW-1185">Reference proteome</keyword>
<proteinExistence type="predicted"/>
<accession>E4ZWK2</accession>
<dbReference type="VEuPathDB" id="FungiDB:LEMA_uP031300.1"/>
<feature type="compositionally biased region" description="Low complexity" evidence="1">
    <location>
        <begin position="1"/>
        <end position="17"/>
    </location>
</feature>
<dbReference type="AlphaFoldDB" id="E4ZWK2"/>
<dbReference type="InParanoid" id="E4ZWK2"/>
<dbReference type="HOGENOM" id="CLU_3224726_0_0_1"/>
<dbReference type="Proteomes" id="UP000002668">
    <property type="component" value="Genome"/>
</dbReference>
<evidence type="ECO:0000256" key="1">
    <source>
        <dbReference type="SAM" id="MobiDB-lite"/>
    </source>
</evidence>
<gene>
    <name evidence="2" type="ORF">LEMA_uP031300.1</name>
</gene>
<evidence type="ECO:0000313" key="3">
    <source>
        <dbReference type="Proteomes" id="UP000002668"/>
    </source>
</evidence>
<organism evidence="3">
    <name type="scientific">Leptosphaeria maculans (strain JN3 / isolate v23.1.3 / race Av1-4-5-6-7-8)</name>
    <name type="common">Blackleg fungus</name>
    <name type="synonym">Phoma lingam</name>
    <dbReference type="NCBI Taxonomy" id="985895"/>
    <lineage>
        <taxon>Eukaryota</taxon>
        <taxon>Fungi</taxon>
        <taxon>Dikarya</taxon>
        <taxon>Ascomycota</taxon>
        <taxon>Pezizomycotina</taxon>
        <taxon>Dothideomycetes</taxon>
        <taxon>Pleosporomycetidae</taxon>
        <taxon>Pleosporales</taxon>
        <taxon>Pleosporineae</taxon>
        <taxon>Leptosphaeriaceae</taxon>
        <taxon>Plenodomus</taxon>
        <taxon>Plenodomus lingam/Leptosphaeria maculans species complex</taxon>
    </lineage>
</organism>
<name>E4ZWK2_LEPMJ</name>